<comment type="caution">
    <text evidence="8">The sequence shown here is derived from an EMBL/GenBank/DDBJ whole genome shotgun (WGS) entry which is preliminary data.</text>
</comment>
<dbReference type="Gene3D" id="3.30.70.270">
    <property type="match status" value="1"/>
</dbReference>
<evidence type="ECO:0000256" key="1">
    <source>
        <dbReference type="ARBA" id="ARBA00001946"/>
    </source>
</evidence>
<feature type="region of interest" description="Disordered" evidence="4">
    <location>
        <begin position="630"/>
        <end position="649"/>
    </location>
</feature>
<evidence type="ECO:0000313" key="9">
    <source>
        <dbReference type="Proteomes" id="UP000664654"/>
    </source>
</evidence>
<dbReference type="CDD" id="cd01949">
    <property type="entry name" value="GGDEF"/>
    <property type="match status" value="1"/>
</dbReference>
<dbReference type="FunFam" id="3.30.70.270:FF:000001">
    <property type="entry name" value="Diguanylate cyclase domain protein"/>
    <property type="match status" value="1"/>
</dbReference>
<dbReference type="RefSeq" id="WP_206575541.1">
    <property type="nucleotide sequence ID" value="NZ_JAFKCV010000018.1"/>
</dbReference>
<dbReference type="Proteomes" id="UP000664654">
    <property type="component" value="Unassembled WGS sequence"/>
</dbReference>
<dbReference type="InterPro" id="IPR029787">
    <property type="entry name" value="Nucleotide_cyclase"/>
</dbReference>
<dbReference type="PANTHER" id="PTHR45138">
    <property type="entry name" value="REGULATORY COMPONENTS OF SENSORY TRANSDUCTION SYSTEM"/>
    <property type="match status" value="1"/>
</dbReference>
<evidence type="ECO:0000256" key="3">
    <source>
        <dbReference type="ARBA" id="ARBA00034247"/>
    </source>
</evidence>
<keyword evidence="9" id="KW-1185">Reference proteome</keyword>
<feature type="transmembrane region" description="Helical" evidence="5">
    <location>
        <begin position="20"/>
        <end position="40"/>
    </location>
</feature>
<dbReference type="PROSITE" id="PS50885">
    <property type="entry name" value="HAMP"/>
    <property type="match status" value="1"/>
</dbReference>
<gene>
    <name evidence="8" type="ORF">J0A66_19525</name>
</gene>
<dbReference type="NCBIfam" id="TIGR00254">
    <property type="entry name" value="GGDEF"/>
    <property type="match status" value="1"/>
</dbReference>
<comment type="cofactor">
    <cofactor evidence="1">
        <name>Mg(2+)</name>
        <dbReference type="ChEBI" id="CHEBI:18420"/>
    </cofactor>
</comment>
<proteinExistence type="predicted"/>
<dbReference type="InterPro" id="IPR043128">
    <property type="entry name" value="Rev_trsase/Diguanyl_cyclase"/>
</dbReference>
<feature type="domain" description="HAMP" evidence="6">
    <location>
        <begin position="408"/>
        <end position="459"/>
    </location>
</feature>
<evidence type="ECO:0000256" key="5">
    <source>
        <dbReference type="SAM" id="Phobius"/>
    </source>
</evidence>
<organism evidence="8 9">
    <name type="scientific">Bowmanella dokdonensis</name>
    <dbReference type="NCBI Taxonomy" id="751969"/>
    <lineage>
        <taxon>Bacteria</taxon>
        <taxon>Pseudomonadati</taxon>
        <taxon>Pseudomonadota</taxon>
        <taxon>Gammaproteobacteria</taxon>
        <taxon>Alteromonadales</taxon>
        <taxon>Alteromonadaceae</taxon>
        <taxon>Bowmanella</taxon>
    </lineage>
</organism>
<feature type="transmembrane region" description="Helical" evidence="5">
    <location>
        <begin position="380"/>
        <end position="399"/>
    </location>
</feature>
<evidence type="ECO:0000313" key="8">
    <source>
        <dbReference type="EMBL" id="MBN7827429.1"/>
    </source>
</evidence>
<dbReference type="Gene3D" id="3.30.450.20">
    <property type="entry name" value="PAS domain"/>
    <property type="match status" value="2"/>
</dbReference>
<dbReference type="InterPro" id="IPR003660">
    <property type="entry name" value="HAMP_dom"/>
</dbReference>
<dbReference type="Pfam" id="PF00990">
    <property type="entry name" value="GGDEF"/>
    <property type="match status" value="1"/>
</dbReference>
<dbReference type="AlphaFoldDB" id="A0A939ISQ3"/>
<evidence type="ECO:0000259" key="7">
    <source>
        <dbReference type="PROSITE" id="PS50887"/>
    </source>
</evidence>
<comment type="catalytic activity">
    <reaction evidence="3">
        <text>2 GTP = 3',3'-c-di-GMP + 2 diphosphate</text>
        <dbReference type="Rhea" id="RHEA:24898"/>
        <dbReference type="ChEBI" id="CHEBI:33019"/>
        <dbReference type="ChEBI" id="CHEBI:37565"/>
        <dbReference type="ChEBI" id="CHEBI:58805"/>
        <dbReference type="EC" id="2.7.7.65"/>
    </reaction>
</comment>
<dbReference type="GO" id="GO:0007165">
    <property type="term" value="P:signal transduction"/>
    <property type="evidence" value="ECO:0007669"/>
    <property type="project" value="InterPro"/>
</dbReference>
<evidence type="ECO:0000259" key="6">
    <source>
        <dbReference type="PROSITE" id="PS50885"/>
    </source>
</evidence>
<dbReference type="SMART" id="SM00267">
    <property type="entry name" value="GGDEF"/>
    <property type="match status" value="1"/>
</dbReference>
<dbReference type="Gene3D" id="6.10.340.10">
    <property type="match status" value="1"/>
</dbReference>
<accession>A0A939ISQ3</accession>
<keyword evidence="5" id="KW-0812">Transmembrane</keyword>
<dbReference type="CDD" id="cd06225">
    <property type="entry name" value="HAMP"/>
    <property type="match status" value="1"/>
</dbReference>
<dbReference type="PANTHER" id="PTHR45138:SF9">
    <property type="entry name" value="DIGUANYLATE CYCLASE DGCM-RELATED"/>
    <property type="match status" value="1"/>
</dbReference>
<dbReference type="InterPro" id="IPR050469">
    <property type="entry name" value="Diguanylate_Cyclase"/>
</dbReference>
<dbReference type="PROSITE" id="PS50887">
    <property type="entry name" value="GGDEF"/>
    <property type="match status" value="1"/>
</dbReference>
<protein>
    <recommendedName>
        <fullName evidence="2">diguanylate cyclase</fullName>
        <ecNumber evidence="2">2.7.7.65</ecNumber>
    </recommendedName>
</protein>
<evidence type="ECO:0000256" key="2">
    <source>
        <dbReference type="ARBA" id="ARBA00012528"/>
    </source>
</evidence>
<dbReference type="EC" id="2.7.7.65" evidence="2"/>
<reference evidence="8" key="1">
    <citation type="submission" date="2021-03" db="EMBL/GenBank/DDBJ databases">
        <title>novel species isolated from a fishpond in China.</title>
        <authorList>
            <person name="Lu H."/>
            <person name="Cai Z."/>
        </authorList>
    </citation>
    <scope>NUCLEOTIDE SEQUENCE</scope>
    <source>
        <strain evidence="8">JCM 30855</strain>
    </source>
</reference>
<sequence length="649" mass="73814">MTSVNLRDLIKRSYLKSVLIPLLIVESALLGMYFTVTYLITQQNMDLALSQAKENLQIITRQQATNLDLHLREIERNAFLLQSQITDLFAENAPALAEPVKQQYRLHTNGSFYKAAPMPGGALYLSARYEINSQRKQKAYWSERLDPLLIGITDINPVVVQSYFNSWDSMVRLYPPIPNLPEVFGARVDIRQQPFYYLADEIHNPERLPTWTESYFDPLGMGWILTAMAPVYYQDMLQGVAGIDLSIARLAEQILDPELPWQASSLLLNSQGDILAMDPHINQTLGVDIVHGQEYPDLLTQPLERKDYFEVQSFRDESLKQFFGKVVAREGADAILTLSGTQYLVLSARVEQTGWQVIALVDQANLYQPALQTKKMTTSLGLLAVAGLLIFYVLFIYVAQRRSRRLSVKIAQPIQTLSRLTSNVETGREVRFETSGIEEIDQLQDNFREMSIQLDKRRQSLVESQLQSRVQQERANLMKQLSETDSLTKLYNRRKLDDILVSEIGRAGRYETPLCVIILDIDHFKHINDKFGHLKGDKVICKVAELLKQRTRQTDHVGRWGGEEFLLICPGIMLEKALQLAEKLRTTLEQQTYEEGLIVTASFGVAHFQAGDSVDTLVSRADKALYQSKQAGRNQVSLAEEDGSKEQHN</sequence>
<keyword evidence="5" id="KW-0472">Membrane</keyword>
<dbReference type="SUPFAM" id="SSF55073">
    <property type="entry name" value="Nucleotide cyclase"/>
    <property type="match status" value="1"/>
</dbReference>
<evidence type="ECO:0000256" key="4">
    <source>
        <dbReference type="SAM" id="MobiDB-lite"/>
    </source>
</evidence>
<name>A0A939ISQ3_9ALTE</name>
<dbReference type="GO" id="GO:0052621">
    <property type="term" value="F:diguanylate cyclase activity"/>
    <property type="evidence" value="ECO:0007669"/>
    <property type="project" value="UniProtKB-EC"/>
</dbReference>
<dbReference type="GO" id="GO:0016020">
    <property type="term" value="C:membrane"/>
    <property type="evidence" value="ECO:0007669"/>
    <property type="project" value="InterPro"/>
</dbReference>
<dbReference type="EMBL" id="JAFKCV010000018">
    <property type="protein sequence ID" value="MBN7827429.1"/>
    <property type="molecule type" value="Genomic_DNA"/>
</dbReference>
<feature type="domain" description="GGDEF" evidence="7">
    <location>
        <begin position="512"/>
        <end position="641"/>
    </location>
</feature>
<keyword evidence="5" id="KW-1133">Transmembrane helix</keyword>
<dbReference type="InterPro" id="IPR000160">
    <property type="entry name" value="GGDEF_dom"/>
</dbReference>